<evidence type="ECO:0000259" key="14">
    <source>
        <dbReference type="Pfam" id="PF01292"/>
    </source>
</evidence>
<organism evidence="15 16">
    <name type="scientific">Acidihalobacter aeolianus</name>
    <dbReference type="NCBI Taxonomy" id="2792603"/>
    <lineage>
        <taxon>Bacteria</taxon>
        <taxon>Pseudomonadati</taxon>
        <taxon>Pseudomonadota</taxon>
        <taxon>Gammaproteobacteria</taxon>
        <taxon>Chromatiales</taxon>
        <taxon>Ectothiorhodospiraceae</taxon>
        <taxon>Acidihalobacter</taxon>
    </lineage>
</organism>
<feature type="transmembrane region" description="Helical" evidence="13">
    <location>
        <begin position="88"/>
        <end position="110"/>
    </location>
</feature>
<dbReference type="KEGG" id="aaeo:BJI67_06680"/>
<dbReference type="InterPro" id="IPR016174">
    <property type="entry name" value="Di-haem_cyt_TM"/>
</dbReference>
<keyword evidence="9 13" id="KW-1133">Transmembrane helix</keyword>
<name>A0A1D8K735_9GAMM</name>
<keyword evidence="7" id="KW-0479">Metal-binding</keyword>
<feature type="domain" description="Cytochrome b561 bacterial/Ni-hydrogenase" evidence="14">
    <location>
        <begin position="9"/>
        <end position="179"/>
    </location>
</feature>
<comment type="cofactor">
    <cofactor evidence="1">
        <name>heme b</name>
        <dbReference type="ChEBI" id="CHEBI:60344"/>
    </cofactor>
</comment>
<keyword evidence="10" id="KW-0408">Iron</keyword>
<dbReference type="GO" id="GO:0022904">
    <property type="term" value="P:respiratory electron transport chain"/>
    <property type="evidence" value="ECO:0007669"/>
    <property type="project" value="InterPro"/>
</dbReference>
<evidence type="ECO:0000256" key="6">
    <source>
        <dbReference type="ARBA" id="ARBA00022692"/>
    </source>
</evidence>
<feature type="transmembrane region" description="Helical" evidence="13">
    <location>
        <begin position="12"/>
        <end position="36"/>
    </location>
</feature>
<dbReference type="EMBL" id="CP017448">
    <property type="protein sequence ID" value="AOV16785.1"/>
    <property type="molecule type" value="Genomic_DNA"/>
</dbReference>
<evidence type="ECO:0000256" key="4">
    <source>
        <dbReference type="ARBA" id="ARBA00022475"/>
    </source>
</evidence>
<dbReference type="GO" id="GO:0009055">
    <property type="term" value="F:electron transfer activity"/>
    <property type="evidence" value="ECO:0007669"/>
    <property type="project" value="InterPro"/>
</dbReference>
<keyword evidence="16" id="KW-1185">Reference proteome</keyword>
<dbReference type="Proteomes" id="UP000095342">
    <property type="component" value="Chromosome"/>
</dbReference>
<evidence type="ECO:0000256" key="11">
    <source>
        <dbReference type="ARBA" id="ARBA00023136"/>
    </source>
</evidence>
<gene>
    <name evidence="15" type="ORF">BJI67_06680</name>
</gene>
<evidence type="ECO:0000313" key="15">
    <source>
        <dbReference type="EMBL" id="AOV16785.1"/>
    </source>
</evidence>
<keyword evidence="11 13" id="KW-0472">Membrane</keyword>
<dbReference type="InterPro" id="IPR011577">
    <property type="entry name" value="Cyt_b561_bac/Ni-Hgenase"/>
</dbReference>
<dbReference type="RefSeq" id="WP_070072369.1">
    <property type="nucleotide sequence ID" value="NZ_CP017448.1"/>
</dbReference>
<dbReference type="PANTHER" id="PTHR30529">
    <property type="entry name" value="CYTOCHROME B561"/>
    <property type="match status" value="1"/>
</dbReference>
<protein>
    <recommendedName>
        <fullName evidence="14">Cytochrome b561 bacterial/Ni-hydrogenase domain-containing protein</fullName>
    </recommendedName>
</protein>
<keyword evidence="8" id="KW-0249">Electron transport</keyword>
<proteinExistence type="inferred from homology"/>
<feature type="transmembrane region" description="Helical" evidence="13">
    <location>
        <begin position="48"/>
        <end position="68"/>
    </location>
</feature>
<evidence type="ECO:0000256" key="5">
    <source>
        <dbReference type="ARBA" id="ARBA00022617"/>
    </source>
</evidence>
<dbReference type="SUPFAM" id="SSF81342">
    <property type="entry name" value="Transmembrane di-heme cytochromes"/>
    <property type="match status" value="1"/>
</dbReference>
<evidence type="ECO:0000256" key="8">
    <source>
        <dbReference type="ARBA" id="ARBA00022982"/>
    </source>
</evidence>
<evidence type="ECO:0000256" key="12">
    <source>
        <dbReference type="ARBA" id="ARBA00037975"/>
    </source>
</evidence>
<sequence>MSMKDSNNRFGWLTITNHWLTAALILLMLVVGFYMADLPRGPDKLQMIGVHKSIGITILLLVILRIFWRAVNPMPVLLGAPPRWRHRLARTVQFSLIALILLMPLSGWIMSSAGGHPFSFFGLFTLPPLVGKSKALGEAFHEIHELLAFAIIAVLTVHVLAALRHAFLDRDATLLRMLGRPGRD</sequence>
<evidence type="ECO:0000256" key="3">
    <source>
        <dbReference type="ARBA" id="ARBA00022448"/>
    </source>
</evidence>
<evidence type="ECO:0000313" key="16">
    <source>
        <dbReference type="Proteomes" id="UP000095342"/>
    </source>
</evidence>
<comment type="subcellular location">
    <subcellularLocation>
        <location evidence="2">Cell membrane</location>
        <topology evidence="2">Multi-pass membrane protein</topology>
    </subcellularLocation>
</comment>
<keyword evidence="4" id="KW-1003">Cell membrane</keyword>
<dbReference type="GO" id="GO:0005886">
    <property type="term" value="C:plasma membrane"/>
    <property type="evidence" value="ECO:0007669"/>
    <property type="project" value="UniProtKB-SubCell"/>
</dbReference>
<accession>A0A1D8K735</accession>
<keyword evidence="3" id="KW-0813">Transport</keyword>
<dbReference type="InterPro" id="IPR052168">
    <property type="entry name" value="Cytochrome_b561_oxidase"/>
</dbReference>
<evidence type="ECO:0000256" key="10">
    <source>
        <dbReference type="ARBA" id="ARBA00023004"/>
    </source>
</evidence>
<keyword evidence="6 13" id="KW-0812">Transmembrane</keyword>
<dbReference type="GO" id="GO:0020037">
    <property type="term" value="F:heme binding"/>
    <property type="evidence" value="ECO:0007669"/>
    <property type="project" value="TreeGrafter"/>
</dbReference>
<evidence type="ECO:0000256" key="9">
    <source>
        <dbReference type="ARBA" id="ARBA00022989"/>
    </source>
</evidence>
<comment type="similarity">
    <text evidence="12">Belongs to the cytochrome b561 family.</text>
</comment>
<evidence type="ECO:0000256" key="13">
    <source>
        <dbReference type="SAM" id="Phobius"/>
    </source>
</evidence>
<dbReference type="Gene3D" id="1.20.950.20">
    <property type="entry name" value="Transmembrane di-heme cytochromes, Chain C"/>
    <property type="match status" value="1"/>
</dbReference>
<evidence type="ECO:0000256" key="2">
    <source>
        <dbReference type="ARBA" id="ARBA00004651"/>
    </source>
</evidence>
<keyword evidence="5" id="KW-0349">Heme</keyword>
<evidence type="ECO:0000256" key="7">
    <source>
        <dbReference type="ARBA" id="ARBA00022723"/>
    </source>
</evidence>
<dbReference type="PANTHER" id="PTHR30529:SF1">
    <property type="entry name" value="CYTOCHROME B561 HOMOLOG 2"/>
    <property type="match status" value="1"/>
</dbReference>
<evidence type="ECO:0000256" key="1">
    <source>
        <dbReference type="ARBA" id="ARBA00001970"/>
    </source>
</evidence>
<feature type="transmembrane region" description="Helical" evidence="13">
    <location>
        <begin position="146"/>
        <end position="167"/>
    </location>
</feature>
<dbReference type="AlphaFoldDB" id="A0A1D8K735"/>
<reference evidence="15 16" key="1">
    <citation type="submission" date="2016-09" db="EMBL/GenBank/DDBJ databases">
        <title>Acidihalobacter prosperus V6 (DSM14174).</title>
        <authorList>
            <person name="Khaleque H.N."/>
            <person name="Ramsay J.P."/>
            <person name="Murphy R.J.T."/>
            <person name="Kaksonen A.H."/>
            <person name="Boxall N.J."/>
            <person name="Watkin E.L.J."/>
        </authorList>
    </citation>
    <scope>NUCLEOTIDE SEQUENCE [LARGE SCALE GENOMIC DNA]</scope>
    <source>
        <strain evidence="15 16">V6</strain>
    </source>
</reference>
<dbReference type="Pfam" id="PF01292">
    <property type="entry name" value="Ni_hydr_CYTB"/>
    <property type="match status" value="1"/>
</dbReference>
<dbReference type="GO" id="GO:0046872">
    <property type="term" value="F:metal ion binding"/>
    <property type="evidence" value="ECO:0007669"/>
    <property type="project" value="UniProtKB-KW"/>
</dbReference>